<feature type="domain" description="Outer membrane protein beta-barrel" evidence="3">
    <location>
        <begin position="5"/>
        <end position="183"/>
    </location>
</feature>
<evidence type="ECO:0000256" key="2">
    <source>
        <dbReference type="SAM" id="SignalP"/>
    </source>
</evidence>
<gene>
    <name evidence="4" type="ORF">SVA_2924</name>
</gene>
<evidence type="ECO:0000259" key="3">
    <source>
        <dbReference type="Pfam" id="PF13505"/>
    </source>
</evidence>
<proteinExistence type="predicted"/>
<dbReference type="Proteomes" id="UP000218899">
    <property type="component" value="Chromosome"/>
</dbReference>
<dbReference type="Pfam" id="PF13505">
    <property type="entry name" value="OMP_b-brl"/>
    <property type="match status" value="1"/>
</dbReference>
<evidence type="ECO:0000256" key="1">
    <source>
        <dbReference type="ARBA" id="ARBA00022729"/>
    </source>
</evidence>
<dbReference type="Gene3D" id="2.40.160.20">
    <property type="match status" value="1"/>
</dbReference>
<keyword evidence="1 2" id="KW-0732">Signal</keyword>
<name>A0A1B4V9W2_9GAMM</name>
<organism evidence="4 5">
    <name type="scientific">Sulfurifustis variabilis</name>
    <dbReference type="NCBI Taxonomy" id="1675686"/>
    <lineage>
        <taxon>Bacteria</taxon>
        <taxon>Pseudomonadati</taxon>
        <taxon>Pseudomonadota</taxon>
        <taxon>Gammaproteobacteria</taxon>
        <taxon>Acidiferrobacterales</taxon>
        <taxon>Acidiferrobacteraceae</taxon>
        <taxon>Sulfurifustis</taxon>
    </lineage>
</organism>
<feature type="signal peptide" evidence="2">
    <location>
        <begin position="1"/>
        <end position="23"/>
    </location>
</feature>
<dbReference type="EMBL" id="AP014936">
    <property type="protein sequence ID" value="BAU49472.1"/>
    <property type="molecule type" value="Genomic_DNA"/>
</dbReference>
<feature type="chain" id="PRO_5008571288" description="Outer membrane protein beta-barrel domain-containing protein" evidence="2">
    <location>
        <begin position="24"/>
        <end position="191"/>
    </location>
</feature>
<dbReference type="AlphaFoldDB" id="A0A1B4V9W2"/>
<protein>
    <recommendedName>
        <fullName evidence="3">Outer membrane protein beta-barrel domain-containing protein</fullName>
    </recommendedName>
</protein>
<reference evidence="4 5" key="1">
    <citation type="submission" date="2015-08" db="EMBL/GenBank/DDBJ databases">
        <title>Complete genome sequence of Sulfurifustis variabilis.</title>
        <authorList>
            <person name="Miura A."/>
            <person name="Kojima H."/>
            <person name="Fukui M."/>
        </authorList>
    </citation>
    <scope>NUCLEOTIDE SEQUENCE [LARGE SCALE GENOMIC DNA]</scope>
    <source>
        <strain evidence="5">skN76</strain>
    </source>
</reference>
<keyword evidence="5" id="KW-1185">Reference proteome</keyword>
<evidence type="ECO:0000313" key="5">
    <source>
        <dbReference type="Proteomes" id="UP000218899"/>
    </source>
</evidence>
<dbReference type="SUPFAM" id="SSF56925">
    <property type="entry name" value="OMPA-like"/>
    <property type="match status" value="1"/>
</dbReference>
<dbReference type="RefSeq" id="WP_096461874.1">
    <property type="nucleotide sequence ID" value="NZ_AP014936.1"/>
</dbReference>
<dbReference type="KEGG" id="sva:SVA_2924"/>
<evidence type="ECO:0000313" key="4">
    <source>
        <dbReference type="EMBL" id="BAU49472.1"/>
    </source>
</evidence>
<dbReference type="InterPro" id="IPR011250">
    <property type="entry name" value="OMP/PagP_B-barrel"/>
</dbReference>
<accession>A0A1B4V9W2</accession>
<dbReference type="OrthoDB" id="6101900at2"/>
<sequence>MRRIGLAALAGAMLAAAAPSTFADGGVIIIKTGTFTLSEESQSISGISLAFDDSASGVFGIELEWRMAGGTGLGVELVRYVNDWDPVFGKGDNDTTALLFNAKKYFAVSPTVQPYVGAGIGFAGVDFEGPGGSASASDLALQAVAGIDFRLGEKFGVYTEAKYLTSEPEDDEGDNVDVTGTGFFLGLTIGF</sequence>
<dbReference type="InterPro" id="IPR027385">
    <property type="entry name" value="Beta-barrel_OMP"/>
</dbReference>